<sequence>MAIKERGKEKPAYQVGVVAIPAFADEEIGEDDEYDNPYNDVNVGENFLQMHASHGHLQILYLTLKACLVEFGAEMDSVSVRGLLPESLKDLGIHDVCCCVNYDVCLRNNGSRIAAMLWKGLAYDVLYFWINLAFVSSLSLRSALCRRMFDLIKDSVTFGNCASDAGKNRRMIDGITIYDCLATLSDS</sequence>
<evidence type="ECO:0000313" key="1">
    <source>
        <dbReference type="EMBL" id="PNT25380.1"/>
    </source>
</evidence>
<dbReference type="InParanoid" id="B9HLD2"/>
<evidence type="ECO:0000313" key="2">
    <source>
        <dbReference type="Proteomes" id="UP000006729"/>
    </source>
</evidence>
<dbReference type="STRING" id="3694.B9HLD2"/>
<dbReference type="EMBL" id="CM009297">
    <property type="protein sequence ID" value="PNT25380.1"/>
    <property type="molecule type" value="Genomic_DNA"/>
</dbReference>
<organism evidence="1 2">
    <name type="scientific">Populus trichocarpa</name>
    <name type="common">Western balsam poplar</name>
    <name type="synonym">Populus balsamifera subsp. trichocarpa</name>
    <dbReference type="NCBI Taxonomy" id="3694"/>
    <lineage>
        <taxon>Eukaryota</taxon>
        <taxon>Viridiplantae</taxon>
        <taxon>Streptophyta</taxon>
        <taxon>Embryophyta</taxon>
        <taxon>Tracheophyta</taxon>
        <taxon>Spermatophyta</taxon>
        <taxon>Magnoliopsida</taxon>
        <taxon>eudicotyledons</taxon>
        <taxon>Gunneridae</taxon>
        <taxon>Pentapetalae</taxon>
        <taxon>rosids</taxon>
        <taxon>fabids</taxon>
        <taxon>Malpighiales</taxon>
        <taxon>Salicaceae</taxon>
        <taxon>Saliceae</taxon>
        <taxon>Populus</taxon>
    </lineage>
</organism>
<gene>
    <name evidence="1" type="ORF">POPTR_008G182600</name>
</gene>
<accession>B9HLD2</accession>
<dbReference type="Proteomes" id="UP000006729">
    <property type="component" value="Chromosome 8"/>
</dbReference>
<proteinExistence type="predicted"/>
<reference evidence="1 2" key="1">
    <citation type="journal article" date="2006" name="Science">
        <title>The genome of black cottonwood, Populus trichocarpa (Torr. &amp; Gray).</title>
        <authorList>
            <person name="Tuskan G.A."/>
            <person name="Difazio S."/>
            <person name="Jansson S."/>
            <person name="Bohlmann J."/>
            <person name="Grigoriev I."/>
            <person name="Hellsten U."/>
            <person name="Putnam N."/>
            <person name="Ralph S."/>
            <person name="Rombauts S."/>
            <person name="Salamov A."/>
            <person name="Schein J."/>
            <person name="Sterck L."/>
            <person name="Aerts A."/>
            <person name="Bhalerao R.R."/>
            <person name="Bhalerao R.P."/>
            <person name="Blaudez D."/>
            <person name="Boerjan W."/>
            <person name="Brun A."/>
            <person name="Brunner A."/>
            <person name="Busov V."/>
            <person name="Campbell M."/>
            <person name="Carlson J."/>
            <person name="Chalot M."/>
            <person name="Chapman J."/>
            <person name="Chen G.L."/>
            <person name="Cooper D."/>
            <person name="Coutinho P.M."/>
            <person name="Couturier J."/>
            <person name="Covert S."/>
            <person name="Cronk Q."/>
            <person name="Cunningham R."/>
            <person name="Davis J."/>
            <person name="Degroeve S."/>
            <person name="Dejardin A."/>
            <person name="Depamphilis C."/>
            <person name="Detter J."/>
            <person name="Dirks B."/>
            <person name="Dubchak I."/>
            <person name="Duplessis S."/>
            <person name="Ehlting J."/>
            <person name="Ellis B."/>
            <person name="Gendler K."/>
            <person name="Goodstein D."/>
            <person name="Gribskov M."/>
            <person name="Grimwood J."/>
            <person name="Groover A."/>
            <person name="Gunter L."/>
            <person name="Hamberger B."/>
            <person name="Heinze B."/>
            <person name="Helariutta Y."/>
            <person name="Henrissat B."/>
            <person name="Holligan D."/>
            <person name="Holt R."/>
            <person name="Huang W."/>
            <person name="Islam-Faridi N."/>
            <person name="Jones S."/>
            <person name="Jones-Rhoades M."/>
            <person name="Jorgensen R."/>
            <person name="Joshi C."/>
            <person name="Kangasjarvi J."/>
            <person name="Karlsson J."/>
            <person name="Kelleher C."/>
            <person name="Kirkpatrick R."/>
            <person name="Kirst M."/>
            <person name="Kohler A."/>
            <person name="Kalluri U."/>
            <person name="Larimer F."/>
            <person name="Leebens-Mack J."/>
            <person name="Leple J.C."/>
            <person name="Locascio P."/>
            <person name="Lou Y."/>
            <person name="Lucas S."/>
            <person name="Martin F."/>
            <person name="Montanini B."/>
            <person name="Napoli C."/>
            <person name="Nelson D.R."/>
            <person name="Nelson C."/>
            <person name="Nieminen K."/>
            <person name="Nilsson O."/>
            <person name="Pereda V."/>
            <person name="Peter G."/>
            <person name="Philippe R."/>
            <person name="Pilate G."/>
            <person name="Poliakov A."/>
            <person name="Razumovskaya J."/>
            <person name="Richardson P."/>
            <person name="Rinaldi C."/>
            <person name="Ritland K."/>
            <person name="Rouze P."/>
            <person name="Ryaboy D."/>
            <person name="Schmutz J."/>
            <person name="Schrader J."/>
            <person name="Segerman B."/>
            <person name="Shin H."/>
            <person name="Siddiqui A."/>
            <person name="Sterky F."/>
            <person name="Terry A."/>
            <person name="Tsai C.J."/>
            <person name="Uberbacher E."/>
            <person name="Unneberg P."/>
            <person name="Vahala J."/>
            <person name="Wall K."/>
            <person name="Wessler S."/>
            <person name="Yang G."/>
            <person name="Yin T."/>
            <person name="Douglas C."/>
            <person name="Marra M."/>
            <person name="Sandberg G."/>
            <person name="Van de Peer Y."/>
            <person name="Rokhsar D."/>
        </authorList>
    </citation>
    <scope>NUCLEOTIDE SEQUENCE [LARGE SCALE GENOMIC DNA]</scope>
    <source>
        <strain evidence="2">cv. Nisqually</strain>
    </source>
</reference>
<name>B9HLD2_POPTR</name>
<keyword evidence="2" id="KW-1185">Reference proteome</keyword>
<dbReference type="AlphaFoldDB" id="B9HLD2"/>
<protein>
    <submittedName>
        <fullName evidence="1">Uncharacterized protein</fullName>
    </submittedName>
</protein>
<dbReference type="HOGENOM" id="CLU_1449961_0_0_1"/>